<name>A0A1X7P7E7_9HYPH</name>
<evidence type="ECO:0000313" key="11">
    <source>
        <dbReference type="Proteomes" id="UP000193083"/>
    </source>
</evidence>
<evidence type="ECO:0000256" key="6">
    <source>
        <dbReference type="ARBA" id="ARBA00023316"/>
    </source>
</evidence>
<dbReference type="Gene3D" id="2.40.440.10">
    <property type="entry name" value="L,D-transpeptidase catalytic domain-like"/>
    <property type="match status" value="1"/>
</dbReference>
<dbReference type="PROSITE" id="PS52029">
    <property type="entry name" value="LD_TPASE"/>
    <property type="match status" value="1"/>
</dbReference>
<dbReference type="AlphaFoldDB" id="A0A1X7P7E7"/>
<feature type="chain" id="PRO_5012756017" evidence="8">
    <location>
        <begin position="31"/>
        <end position="154"/>
    </location>
</feature>
<dbReference type="CDD" id="cd16913">
    <property type="entry name" value="YkuD_like"/>
    <property type="match status" value="1"/>
</dbReference>
<accession>A0A1X7P7E7</accession>
<dbReference type="GO" id="GO:0071972">
    <property type="term" value="F:peptidoglycan L,D-transpeptidase activity"/>
    <property type="evidence" value="ECO:0007669"/>
    <property type="project" value="TreeGrafter"/>
</dbReference>
<evidence type="ECO:0000256" key="5">
    <source>
        <dbReference type="ARBA" id="ARBA00022984"/>
    </source>
</evidence>
<evidence type="ECO:0000259" key="9">
    <source>
        <dbReference type="PROSITE" id="PS52029"/>
    </source>
</evidence>
<gene>
    <name evidence="10" type="ORF">SAMN02982922_3408</name>
</gene>
<sequence>MTALTARFINIAAIAATGFSLMLAAGNAPAEASVSNEVVARVQLSTQTMQVSVGGRPTYEWKVSTAGKGYVTPTGSWKPYRMHEMWYSKKYDNAPMPHSVFFTGGYAVHATPHVKNLGRPASHGCIRLHPTNAEAFYTLVKTFGQQNTRIVIVQ</sequence>
<evidence type="ECO:0000256" key="3">
    <source>
        <dbReference type="ARBA" id="ARBA00022679"/>
    </source>
</evidence>
<dbReference type="Proteomes" id="UP000193083">
    <property type="component" value="Unassembled WGS sequence"/>
</dbReference>
<dbReference type="GO" id="GO:0018104">
    <property type="term" value="P:peptidoglycan-protein cross-linking"/>
    <property type="evidence" value="ECO:0007669"/>
    <property type="project" value="TreeGrafter"/>
</dbReference>
<keyword evidence="4 7" id="KW-0133">Cell shape</keyword>
<dbReference type="GO" id="GO:0071555">
    <property type="term" value="P:cell wall organization"/>
    <property type="evidence" value="ECO:0007669"/>
    <property type="project" value="UniProtKB-UniRule"/>
</dbReference>
<comment type="similarity">
    <text evidence="2">Belongs to the YkuD family.</text>
</comment>
<keyword evidence="3" id="KW-0808">Transferase</keyword>
<dbReference type="PANTHER" id="PTHR30582">
    <property type="entry name" value="L,D-TRANSPEPTIDASE"/>
    <property type="match status" value="1"/>
</dbReference>
<comment type="pathway">
    <text evidence="1 7">Cell wall biogenesis; peptidoglycan biosynthesis.</text>
</comment>
<dbReference type="GO" id="GO:0008360">
    <property type="term" value="P:regulation of cell shape"/>
    <property type="evidence" value="ECO:0007669"/>
    <property type="project" value="UniProtKB-UniRule"/>
</dbReference>
<evidence type="ECO:0000256" key="7">
    <source>
        <dbReference type="PROSITE-ProRule" id="PRU01373"/>
    </source>
</evidence>
<evidence type="ECO:0000313" key="10">
    <source>
        <dbReference type="EMBL" id="SMH46756.1"/>
    </source>
</evidence>
<dbReference type="GO" id="GO:0005576">
    <property type="term" value="C:extracellular region"/>
    <property type="evidence" value="ECO:0007669"/>
    <property type="project" value="TreeGrafter"/>
</dbReference>
<dbReference type="SUPFAM" id="SSF141523">
    <property type="entry name" value="L,D-transpeptidase catalytic domain-like"/>
    <property type="match status" value="1"/>
</dbReference>
<reference evidence="10 11" key="1">
    <citation type="submission" date="2017-04" db="EMBL/GenBank/DDBJ databases">
        <authorList>
            <person name="Afonso C.L."/>
            <person name="Miller P.J."/>
            <person name="Scott M.A."/>
            <person name="Spackman E."/>
            <person name="Goraichik I."/>
            <person name="Dimitrov K.M."/>
            <person name="Suarez D.L."/>
            <person name="Swayne D.E."/>
        </authorList>
    </citation>
    <scope>NUCLEOTIDE SEQUENCE [LARGE SCALE GENOMIC DNA]</scope>
    <source>
        <strain evidence="10 11">B5P</strain>
    </source>
</reference>
<keyword evidence="5 7" id="KW-0573">Peptidoglycan synthesis</keyword>
<proteinExistence type="inferred from homology"/>
<feature type="active site" description="Proton donor/acceptor" evidence="7">
    <location>
        <position position="109"/>
    </location>
</feature>
<feature type="domain" description="L,D-TPase catalytic" evidence="9">
    <location>
        <begin position="38"/>
        <end position="153"/>
    </location>
</feature>
<dbReference type="Pfam" id="PF03734">
    <property type="entry name" value="YkuD"/>
    <property type="match status" value="1"/>
</dbReference>
<feature type="active site" description="Nucleophile" evidence="7">
    <location>
        <position position="125"/>
    </location>
</feature>
<dbReference type="PANTHER" id="PTHR30582:SF2">
    <property type="entry name" value="L,D-TRANSPEPTIDASE YCIB-RELATED"/>
    <property type="match status" value="1"/>
</dbReference>
<dbReference type="UniPathway" id="UPA00219"/>
<evidence type="ECO:0000256" key="2">
    <source>
        <dbReference type="ARBA" id="ARBA00005992"/>
    </source>
</evidence>
<feature type="signal peptide" evidence="8">
    <location>
        <begin position="1"/>
        <end position="30"/>
    </location>
</feature>
<dbReference type="InterPro" id="IPR038063">
    <property type="entry name" value="Transpep_catalytic_dom"/>
</dbReference>
<dbReference type="GO" id="GO:0016740">
    <property type="term" value="F:transferase activity"/>
    <property type="evidence" value="ECO:0007669"/>
    <property type="project" value="UniProtKB-KW"/>
</dbReference>
<organism evidence="10 11">
    <name type="scientific">Mesorhizobium australicum</name>
    <dbReference type="NCBI Taxonomy" id="536018"/>
    <lineage>
        <taxon>Bacteria</taxon>
        <taxon>Pseudomonadati</taxon>
        <taxon>Pseudomonadota</taxon>
        <taxon>Alphaproteobacteria</taxon>
        <taxon>Hyphomicrobiales</taxon>
        <taxon>Phyllobacteriaceae</taxon>
        <taxon>Mesorhizobium</taxon>
    </lineage>
</organism>
<keyword evidence="11" id="KW-1185">Reference proteome</keyword>
<evidence type="ECO:0000256" key="4">
    <source>
        <dbReference type="ARBA" id="ARBA00022960"/>
    </source>
</evidence>
<evidence type="ECO:0000256" key="1">
    <source>
        <dbReference type="ARBA" id="ARBA00004752"/>
    </source>
</evidence>
<evidence type="ECO:0000256" key="8">
    <source>
        <dbReference type="SAM" id="SignalP"/>
    </source>
</evidence>
<dbReference type="EMBL" id="FXBL01000004">
    <property type="protein sequence ID" value="SMH46756.1"/>
    <property type="molecule type" value="Genomic_DNA"/>
</dbReference>
<dbReference type="InterPro" id="IPR005490">
    <property type="entry name" value="LD_TPept_cat_dom"/>
</dbReference>
<protein>
    <submittedName>
        <fullName evidence="10">L,D-transpeptidase catalytic domain</fullName>
    </submittedName>
</protein>
<dbReference type="InterPro" id="IPR050979">
    <property type="entry name" value="LD-transpeptidase"/>
</dbReference>
<keyword evidence="6 7" id="KW-0961">Cell wall biogenesis/degradation</keyword>
<keyword evidence="8" id="KW-0732">Signal</keyword>